<comment type="catalytic activity">
    <reaction evidence="7">
        <text>shikimate + ATP = 3-phosphoshikimate + ADP + H(+)</text>
        <dbReference type="Rhea" id="RHEA:13121"/>
        <dbReference type="ChEBI" id="CHEBI:15378"/>
        <dbReference type="ChEBI" id="CHEBI:30616"/>
        <dbReference type="ChEBI" id="CHEBI:36208"/>
        <dbReference type="ChEBI" id="CHEBI:145989"/>
        <dbReference type="ChEBI" id="CHEBI:456216"/>
        <dbReference type="EC" id="2.7.1.71"/>
    </reaction>
</comment>
<feature type="binding site" evidence="7">
    <location>
        <position position="10"/>
    </location>
    <ligand>
        <name>Mg(2+)</name>
        <dbReference type="ChEBI" id="CHEBI:18420"/>
    </ligand>
</feature>
<dbReference type="PRINTS" id="PR01100">
    <property type="entry name" value="SHIKIMTKNASE"/>
</dbReference>
<dbReference type="Proteomes" id="UP000295807">
    <property type="component" value="Unassembled WGS sequence"/>
</dbReference>
<proteinExistence type="inferred from homology"/>
<feature type="binding site" evidence="7">
    <location>
        <position position="113"/>
    </location>
    <ligand>
        <name>ATP</name>
        <dbReference type="ChEBI" id="CHEBI:30616"/>
    </ligand>
</feature>
<dbReference type="GO" id="GO:0005829">
    <property type="term" value="C:cytosol"/>
    <property type="evidence" value="ECO:0007669"/>
    <property type="project" value="TreeGrafter"/>
</dbReference>
<feature type="binding site" evidence="7">
    <location>
        <position position="28"/>
    </location>
    <ligand>
        <name>substrate</name>
    </ligand>
</feature>
<feature type="binding site" evidence="7">
    <location>
        <position position="135"/>
    </location>
    <ligand>
        <name>substrate</name>
    </ligand>
</feature>
<keyword evidence="2 7" id="KW-0808">Transferase</keyword>
<comment type="similarity">
    <text evidence="7">Belongs to the shikimate kinase family.</text>
</comment>
<keyword evidence="1 7" id="KW-0028">Amino-acid biosynthesis</keyword>
<feature type="binding site" evidence="7">
    <location>
        <position position="52"/>
    </location>
    <ligand>
        <name>substrate</name>
    </ligand>
</feature>
<keyword evidence="7" id="KW-0963">Cytoplasm</keyword>
<dbReference type="CDD" id="cd00464">
    <property type="entry name" value="SK"/>
    <property type="match status" value="1"/>
</dbReference>
<keyword evidence="3 7" id="KW-0547">Nucleotide-binding</keyword>
<comment type="caution">
    <text evidence="7">Lacks conserved residue(s) required for the propagation of feature annotation.</text>
</comment>
<dbReference type="AlphaFoldDB" id="A0A4R3KZF2"/>
<evidence type="ECO:0000256" key="5">
    <source>
        <dbReference type="ARBA" id="ARBA00022840"/>
    </source>
</evidence>
<evidence type="ECO:0000256" key="2">
    <source>
        <dbReference type="ARBA" id="ARBA00022679"/>
    </source>
</evidence>
<comment type="subcellular location">
    <subcellularLocation>
        <location evidence="7">Cytoplasm</location>
    </subcellularLocation>
</comment>
<dbReference type="Pfam" id="PF01202">
    <property type="entry name" value="SKI"/>
    <property type="match status" value="1"/>
</dbReference>
<sequence>MIGYMGAGKTTLGKPLAQQLALPFIDMDTVLEEREGKTITNLFEELGESGFREKERDILRNGIFPDAFVMATGGGAPCFFDNMDWMNHKGVTMYLRAHPKEIARRLEHEREQRPLLRSIKKEDLEEVIGQRLAVREKFYLQAQLVMENNELTVEQLLEALQSYR</sequence>
<keyword evidence="9" id="KW-1185">Reference proteome</keyword>
<comment type="subunit">
    <text evidence="7">Monomer.</text>
</comment>
<feature type="binding site" evidence="7">
    <location>
        <begin position="6"/>
        <end position="11"/>
    </location>
    <ligand>
        <name>ATP</name>
        <dbReference type="ChEBI" id="CHEBI:30616"/>
    </ligand>
</feature>
<dbReference type="InterPro" id="IPR000623">
    <property type="entry name" value="Shikimate_kinase/TSH1"/>
</dbReference>
<keyword evidence="7" id="KW-0479">Metal-binding</keyword>
<evidence type="ECO:0000256" key="4">
    <source>
        <dbReference type="ARBA" id="ARBA00022777"/>
    </source>
</evidence>
<dbReference type="EC" id="2.7.1.71" evidence="7"/>
<evidence type="ECO:0000313" key="8">
    <source>
        <dbReference type="EMBL" id="TCS90446.1"/>
    </source>
</evidence>
<organism evidence="8 9">
    <name type="scientific">Anseongella ginsenosidimutans</name>
    <dbReference type="NCBI Taxonomy" id="496056"/>
    <lineage>
        <taxon>Bacteria</taxon>
        <taxon>Pseudomonadati</taxon>
        <taxon>Bacteroidota</taxon>
        <taxon>Sphingobacteriia</taxon>
        <taxon>Sphingobacteriales</taxon>
        <taxon>Sphingobacteriaceae</taxon>
        <taxon>Anseongella</taxon>
    </lineage>
</organism>
<evidence type="ECO:0000256" key="1">
    <source>
        <dbReference type="ARBA" id="ARBA00022605"/>
    </source>
</evidence>
<comment type="function">
    <text evidence="7">Catalyzes the specific phosphorylation of the 3-hydroxyl group of shikimic acid using ATP as a cosubstrate.</text>
</comment>
<keyword evidence="5 7" id="KW-0067">ATP-binding</keyword>
<dbReference type="PANTHER" id="PTHR21087:SF16">
    <property type="entry name" value="SHIKIMATE KINASE 1, CHLOROPLASTIC"/>
    <property type="match status" value="1"/>
</dbReference>
<keyword evidence="7" id="KW-0460">Magnesium</keyword>
<dbReference type="Gene3D" id="3.40.50.300">
    <property type="entry name" value="P-loop containing nucleotide triphosphate hydrolases"/>
    <property type="match status" value="1"/>
</dbReference>
<dbReference type="SUPFAM" id="SSF52540">
    <property type="entry name" value="P-loop containing nucleoside triphosphate hydrolases"/>
    <property type="match status" value="1"/>
</dbReference>
<name>A0A4R3KZF2_9SPHI</name>
<gene>
    <name evidence="7" type="primary">aroK</name>
    <name evidence="8" type="ORF">EDD80_101647</name>
</gene>
<protein>
    <recommendedName>
        <fullName evidence="7">Shikimate kinase</fullName>
        <shortName evidence="7">SK</shortName>
        <ecNumber evidence="7">2.7.1.71</ecNumber>
    </recommendedName>
</protein>
<evidence type="ECO:0000256" key="6">
    <source>
        <dbReference type="ARBA" id="ARBA00023141"/>
    </source>
</evidence>
<reference evidence="8 9" key="1">
    <citation type="submission" date="2019-03" db="EMBL/GenBank/DDBJ databases">
        <title>Genomic Encyclopedia of Type Strains, Phase IV (KMG-IV): sequencing the most valuable type-strain genomes for metagenomic binning, comparative biology and taxonomic classification.</title>
        <authorList>
            <person name="Goeker M."/>
        </authorList>
    </citation>
    <scope>NUCLEOTIDE SEQUENCE [LARGE SCALE GENOMIC DNA]</scope>
    <source>
        <strain evidence="8 9">DSM 21100</strain>
    </source>
</reference>
<dbReference type="UniPathway" id="UPA00053">
    <property type="reaction ID" value="UER00088"/>
</dbReference>
<dbReference type="GO" id="GO:0004765">
    <property type="term" value="F:shikimate kinase activity"/>
    <property type="evidence" value="ECO:0007669"/>
    <property type="project" value="UniProtKB-UniRule"/>
</dbReference>
<dbReference type="GO" id="GO:0009423">
    <property type="term" value="P:chorismate biosynthetic process"/>
    <property type="evidence" value="ECO:0007669"/>
    <property type="project" value="UniProtKB-UniRule"/>
</dbReference>
<evidence type="ECO:0000256" key="7">
    <source>
        <dbReference type="HAMAP-Rule" id="MF_00109"/>
    </source>
</evidence>
<comment type="cofactor">
    <cofactor evidence="7">
        <name>Mg(2+)</name>
        <dbReference type="ChEBI" id="CHEBI:18420"/>
    </cofactor>
    <text evidence="7">Binds 1 Mg(2+) ion per subunit.</text>
</comment>
<dbReference type="EMBL" id="SMAD01000001">
    <property type="protein sequence ID" value="TCS90446.1"/>
    <property type="molecule type" value="Genomic_DNA"/>
</dbReference>
<keyword evidence="4 7" id="KW-0418">Kinase</keyword>
<dbReference type="PANTHER" id="PTHR21087">
    <property type="entry name" value="SHIKIMATE KINASE"/>
    <property type="match status" value="1"/>
</dbReference>
<dbReference type="InterPro" id="IPR031322">
    <property type="entry name" value="Shikimate/glucono_kinase"/>
</dbReference>
<dbReference type="GO" id="GO:0009073">
    <property type="term" value="P:aromatic amino acid family biosynthetic process"/>
    <property type="evidence" value="ECO:0007669"/>
    <property type="project" value="UniProtKB-KW"/>
</dbReference>
<evidence type="ECO:0000256" key="3">
    <source>
        <dbReference type="ARBA" id="ARBA00022741"/>
    </source>
</evidence>
<dbReference type="HAMAP" id="MF_00109">
    <property type="entry name" value="Shikimate_kinase"/>
    <property type="match status" value="1"/>
</dbReference>
<keyword evidence="6 7" id="KW-0057">Aromatic amino acid biosynthesis</keyword>
<evidence type="ECO:0000313" key="9">
    <source>
        <dbReference type="Proteomes" id="UP000295807"/>
    </source>
</evidence>
<dbReference type="GO" id="GO:0008652">
    <property type="term" value="P:amino acid biosynthetic process"/>
    <property type="evidence" value="ECO:0007669"/>
    <property type="project" value="UniProtKB-KW"/>
</dbReference>
<comment type="caution">
    <text evidence="8">The sequence shown here is derived from an EMBL/GenBank/DDBJ whole genome shotgun (WGS) entry which is preliminary data.</text>
</comment>
<feature type="binding site" evidence="7">
    <location>
        <position position="74"/>
    </location>
    <ligand>
        <name>substrate</name>
    </ligand>
</feature>
<accession>A0A4R3KZF2</accession>
<dbReference type="GO" id="GO:0000287">
    <property type="term" value="F:magnesium ion binding"/>
    <property type="evidence" value="ECO:0007669"/>
    <property type="project" value="UniProtKB-UniRule"/>
</dbReference>
<comment type="pathway">
    <text evidence="7">Metabolic intermediate biosynthesis; chorismate biosynthesis; chorismate from D-erythrose 4-phosphate and phosphoenolpyruvate: step 5/7.</text>
</comment>
<dbReference type="GO" id="GO:0005524">
    <property type="term" value="F:ATP binding"/>
    <property type="evidence" value="ECO:0007669"/>
    <property type="project" value="UniProtKB-UniRule"/>
</dbReference>
<dbReference type="InterPro" id="IPR027417">
    <property type="entry name" value="P-loop_NTPase"/>
</dbReference>